<feature type="coiled-coil region" evidence="1">
    <location>
        <begin position="294"/>
        <end position="321"/>
    </location>
</feature>
<dbReference type="InterPro" id="IPR003646">
    <property type="entry name" value="SH3-like_bac-type"/>
</dbReference>
<gene>
    <name evidence="3" type="ORF">B4O97_14710</name>
</gene>
<reference evidence="3 4" key="1">
    <citation type="submission" date="2017-03" db="EMBL/GenBank/DDBJ databases">
        <title>Draft Genome sequence of Marispirochaeta sp. strain JC444.</title>
        <authorList>
            <person name="Shivani Y."/>
            <person name="Subhash Y."/>
            <person name="Sasikala C."/>
            <person name="Ramana C."/>
        </authorList>
    </citation>
    <scope>NUCLEOTIDE SEQUENCE [LARGE SCALE GENOMIC DNA]</scope>
    <source>
        <strain evidence="3 4">JC444</strain>
    </source>
</reference>
<comment type="caution">
    <text evidence="3">The sequence shown here is derived from an EMBL/GenBank/DDBJ whole genome shotgun (WGS) entry which is preliminary data.</text>
</comment>
<accession>A0A1Y1RVB0</accession>
<dbReference type="Gene3D" id="2.30.30.40">
    <property type="entry name" value="SH3 Domains"/>
    <property type="match status" value="1"/>
</dbReference>
<protein>
    <recommendedName>
        <fullName evidence="2">SH3b domain-containing protein</fullName>
    </recommendedName>
</protein>
<sequence>MRVGKIYSSASVLVIFILLLLSCTSGGIGYGVILWPPEGSSLESADVVRIISESNIEESYIIEDPRSEENLSLKRWRVDYYNNENEARRAAENYRPFANTMALSSRVGLPVRSEPDALSDRVYRLRQHEELKVLSKATEEVQVGEYLGFWYKVLTRDGTQGYCFDKELTVYQEGEREAVLSVQNVDPRVDDFFTRSYYPERFVHLIRRGTPALQVLNPEFGFFPDREQGVVTIVSSKYRLSREFSGIEEAGTNRFYLTDSNVYVTLENPAPPVSSILAQFQNGPEEITARFIAIPDLEEIIEKEKLRREEALQQIVEMGERFMSSAYGTIEIFPDGSFNWTGKERLVPGTIKAGFGDTGSIRFDRYISPKLMRDYTGAATFRFQGAGPEQGISFLYSLEPQGIRFTMIPEDNVKDFMVDEIGYNSLVLFMNLQS</sequence>
<dbReference type="OrthoDB" id="350202at2"/>
<dbReference type="STRING" id="1963862.B4O97_14710"/>
<evidence type="ECO:0000313" key="3">
    <source>
        <dbReference type="EMBL" id="ORC33909.1"/>
    </source>
</evidence>
<organism evidence="3 4">
    <name type="scientific">Marispirochaeta aestuarii</name>
    <dbReference type="NCBI Taxonomy" id="1963862"/>
    <lineage>
        <taxon>Bacteria</taxon>
        <taxon>Pseudomonadati</taxon>
        <taxon>Spirochaetota</taxon>
        <taxon>Spirochaetia</taxon>
        <taxon>Spirochaetales</taxon>
        <taxon>Spirochaetaceae</taxon>
        <taxon>Marispirochaeta</taxon>
    </lineage>
</organism>
<evidence type="ECO:0000256" key="1">
    <source>
        <dbReference type="SAM" id="Coils"/>
    </source>
</evidence>
<keyword evidence="1" id="KW-0175">Coiled coil</keyword>
<dbReference type="PROSITE" id="PS51257">
    <property type="entry name" value="PROKAR_LIPOPROTEIN"/>
    <property type="match status" value="1"/>
</dbReference>
<evidence type="ECO:0000313" key="4">
    <source>
        <dbReference type="Proteomes" id="UP000192343"/>
    </source>
</evidence>
<feature type="domain" description="SH3b" evidence="2">
    <location>
        <begin position="108"/>
        <end position="167"/>
    </location>
</feature>
<keyword evidence="4" id="KW-1185">Reference proteome</keyword>
<proteinExistence type="predicted"/>
<dbReference type="RefSeq" id="WP_083051947.1">
    <property type="nucleotide sequence ID" value="NZ_MWQY01000017.1"/>
</dbReference>
<dbReference type="AlphaFoldDB" id="A0A1Y1RVB0"/>
<dbReference type="EMBL" id="MWQY01000017">
    <property type="protein sequence ID" value="ORC33909.1"/>
    <property type="molecule type" value="Genomic_DNA"/>
</dbReference>
<name>A0A1Y1RVB0_9SPIO</name>
<evidence type="ECO:0000259" key="2">
    <source>
        <dbReference type="Pfam" id="PF08239"/>
    </source>
</evidence>
<dbReference type="Proteomes" id="UP000192343">
    <property type="component" value="Unassembled WGS sequence"/>
</dbReference>
<dbReference type="Pfam" id="PF08239">
    <property type="entry name" value="SH3_3"/>
    <property type="match status" value="1"/>
</dbReference>